<dbReference type="GO" id="GO:0005634">
    <property type="term" value="C:nucleus"/>
    <property type="evidence" value="ECO:0007669"/>
    <property type="project" value="UniProtKB-SubCell"/>
</dbReference>
<keyword evidence="1 5" id="KW-0479">Metal-binding</keyword>
<evidence type="ECO:0000256" key="3">
    <source>
        <dbReference type="ARBA" id="ARBA00023125"/>
    </source>
</evidence>
<proteinExistence type="predicted"/>
<keyword evidence="4 5" id="KW-0539">Nucleus</keyword>
<dbReference type="Proteomes" id="UP000078542">
    <property type="component" value="Unassembled WGS sequence"/>
</dbReference>
<dbReference type="EMBL" id="KQ977791">
    <property type="protein sequence ID" value="KYM99760.1"/>
    <property type="molecule type" value="Genomic_DNA"/>
</dbReference>
<dbReference type="PANTHER" id="PTHR12322">
    <property type="entry name" value="DOUBLESEX AND MAB-3 RELATED TRANSCRIPTION FACTOR DMRT"/>
    <property type="match status" value="1"/>
</dbReference>
<dbReference type="AlphaFoldDB" id="A0A195CG97"/>
<dbReference type="InterPro" id="IPR036407">
    <property type="entry name" value="DM_DNA-bd_sf"/>
</dbReference>
<dbReference type="STRING" id="456900.A0A195CG97"/>
<feature type="DNA-binding region" description="DM" evidence="5">
    <location>
        <begin position="28"/>
        <end position="75"/>
    </location>
</feature>
<comment type="subcellular location">
    <subcellularLocation>
        <location evidence="5">Nucleus</location>
    </subcellularLocation>
</comment>
<organism evidence="7 8">
    <name type="scientific">Cyphomyrmex costatus</name>
    <dbReference type="NCBI Taxonomy" id="456900"/>
    <lineage>
        <taxon>Eukaryota</taxon>
        <taxon>Metazoa</taxon>
        <taxon>Ecdysozoa</taxon>
        <taxon>Arthropoda</taxon>
        <taxon>Hexapoda</taxon>
        <taxon>Insecta</taxon>
        <taxon>Pterygota</taxon>
        <taxon>Neoptera</taxon>
        <taxon>Endopterygota</taxon>
        <taxon>Hymenoptera</taxon>
        <taxon>Apocrita</taxon>
        <taxon>Aculeata</taxon>
        <taxon>Formicoidea</taxon>
        <taxon>Formicidae</taxon>
        <taxon>Myrmicinae</taxon>
        <taxon>Cyphomyrmex</taxon>
    </lineage>
</organism>
<accession>A0A195CG97</accession>
<dbReference type="GO" id="GO:0000978">
    <property type="term" value="F:RNA polymerase II cis-regulatory region sequence-specific DNA binding"/>
    <property type="evidence" value="ECO:0007669"/>
    <property type="project" value="TreeGrafter"/>
</dbReference>
<dbReference type="GO" id="GO:0007548">
    <property type="term" value="P:sex differentiation"/>
    <property type="evidence" value="ECO:0007669"/>
    <property type="project" value="TreeGrafter"/>
</dbReference>
<sequence length="115" mass="13048">MGKVKKSPSPLREAKIPKTMTGRKVPKCGRCYIHGVVILLSGHKKYCQFQNCECPRCYIFLAEQRLAADKIAQKRAYELSKLKKISHLEVSISLFCQSIRSVNRKLVIIAVAKID</sequence>
<evidence type="ECO:0000313" key="7">
    <source>
        <dbReference type="EMBL" id="KYM99760.1"/>
    </source>
</evidence>
<evidence type="ECO:0000256" key="2">
    <source>
        <dbReference type="ARBA" id="ARBA00022833"/>
    </source>
</evidence>
<gene>
    <name evidence="7" type="ORF">ALC62_09378</name>
</gene>
<dbReference type="Gene3D" id="4.10.1040.10">
    <property type="entry name" value="DM DNA-binding domain"/>
    <property type="match status" value="1"/>
</dbReference>
<dbReference type="GO" id="GO:0000981">
    <property type="term" value="F:DNA-binding transcription factor activity, RNA polymerase II-specific"/>
    <property type="evidence" value="ECO:0007669"/>
    <property type="project" value="TreeGrafter"/>
</dbReference>
<dbReference type="GO" id="GO:0046872">
    <property type="term" value="F:metal ion binding"/>
    <property type="evidence" value="ECO:0007669"/>
    <property type="project" value="UniProtKB-KW"/>
</dbReference>
<keyword evidence="8" id="KW-1185">Reference proteome</keyword>
<dbReference type="PROSITE" id="PS50809">
    <property type="entry name" value="DM_2"/>
    <property type="match status" value="1"/>
</dbReference>
<evidence type="ECO:0000256" key="4">
    <source>
        <dbReference type="ARBA" id="ARBA00023242"/>
    </source>
</evidence>
<evidence type="ECO:0000259" key="6">
    <source>
        <dbReference type="PROSITE" id="PS50809"/>
    </source>
</evidence>
<dbReference type="SUPFAM" id="SSF82927">
    <property type="entry name" value="Cysteine-rich DNA binding domain, (DM domain)"/>
    <property type="match status" value="1"/>
</dbReference>
<dbReference type="Pfam" id="PF00751">
    <property type="entry name" value="DM"/>
    <property type="match status" value="1"/>
</dbReference>
<dbReference type="InterPro" id="IPR026607">
    <property type="entry name" value="DMRT"/>
</dbReference>
<name>A0A195CG97_9HYME</name>
<evidence type="ECO:0000313" key="8">
    <source>
        <dbReference type="Proteomes" id="UP000078542"/>
    </source>
</evidence>
<reference evidence="7 8" key="1">
    <citation type="submission" date="2016-03" db="EMBL/GenBank/DDBJ databases">
        <title>Cyphomyrmex costatus WGS genome.</title>
        <authorList>
            <person name="Nygaard S."/>
            <person name="Hu H."/>
            <person name="Boomsma J."/>
            <person name="Zhang G."/>
        </authorList>
    </citation>
    <scope>NUCLEOTIDE SEQUENCE [LARGE SCALE GENOMIC DNA]</scope>
    <source>
        <strain evidence="7">MS0001</strain>
        <tissue evidence="7">Whole body</tissue>
    </source>
</reference>
<evidence type="ECO:0000256" key="1">
    <source>
        <dbReference type="ARBA" id="ARBA00022723"/>
    </source>
</evidence>
<dbReference type="PANTHER" id="PTHR12322:SF53">
    <property type="entry name" value="DOUBLESEX-MAB RELATED 11E"/>
    <property type="match status" value="1"/>
</dbReference>
<keyword evidence="2 5" id="KW-0862">Zinc</keyword>
<keyword evidence="3 5" id="KW-0238">DNA-binding</keyword>
<evidence type="ECO:0000256" key="5">
    <source>
        <dbReference type="PROSITE-ProRule" id="PRU00070"/>
    </source>
</evidence>
<dbReference type="SMART" id="SM00301">
    <property type="entry name" value="DM"/>
    <property type="match status" value="1"/>
</dbReference>
<dbReference type="PROSITE" id="PS40000">
    <property type="entry name" value="DM_1"/>
    <property type="match status" value="1"/>
</dbReference>
<protein>
    <submittedName>
        <fullName evidence="7">Doublesex-and mab-3-related transcription factor 3</fullName>
    </submittedName>
</protein>
<feature type="domain" description="DM" evidence="6">
    <location>
        <begin position="28"/>
        <end position="75"/>
    </location>
</feature>
<dbReference type="InterPro" id="IPR001275">
    <property type="entry name" value="DM_DNA-bd"/>
</dbReference>